<dbReference type="AlphaFoldDB" id="A0AAD9MIK0"/>
<feature type="compositionally biased region" description="Low complexity" evidence="1">
    <location>
        <begin position="413"/>
        <end position="433"/>
    </location>
</feature>
<comment type="caution">
    <text evidence="2">The sequence shown here is derived from an EMBL/GenBank/DDBJ whole genome shotgun (WGS) entry which is preliminary data.</text>
</comment>
<evidence type="ECO:0000313" key="3">
    <source>
        <dbReference type="Proteomes" id="UP001255856"/>
    </source>
</evidence>
<feature type="compositionally biased region" description="Basic and acidic residues" evidence="1">
    <location>
        <begin position="439"/>
        <end position="450"/>
    </location>
</feature>
<feature type="region of interest" description="Disordered" evidence="1">
    <location>
        <begin position="393"/>
        <end position="458"/>
    </location>
</feature>
<sequence length="696" mass="73587">MTVEHSLPFRRDEATTLLSAASLALRQTLCPLPLFLPTEDALRDGARGLRAVFPDDSGAPVIELFESDSVHGSQLPRALFYPGHQLGLLARRCEAEDPAAAAACRTAAAGLPGKEDGRKLHGHGTNHEANHVPGASARLSSRASFALPARSAPALPLAPPFQGLASLPPWATPLNPPARCQLDLDLVWCYEDAREAVIATDSEFDPGTASSWRLVLLDPDHERDDGYRGFALRAASRGRRLLRPAAGTKLSQSAGAAPPDSLPLCACLGRLGTERRWVEQAATVEELADRDWWLRRGLQTATPVDGADPFVSYAVSSWLGPGSGEQCAVVGDGADDDAACASPMDPLAELVMGLVSARETRTRAHLWLLFLNGLQRAVEARLEQLLGADPPTDASAVVKRASPVSQVQDEDAMSSTSVSSSAFSSAESGLEEATPAAPREADARPVDQGDRPAATPRSTRVGAALGALGLCLLRADMAASKRGWCDESLRLLRPRWAETARRQGVPLTAGQLAELWRRSEGGPAVLSLRKEEARQALKSLTGLAPVELWDELDVLAPWAALCALRAGPSAQIGAVAEALQRSSLVIAGRGLVALLGDTGPALELTDALLRSAASTNPYEAGVTLETPEHKALAAALVGAKPEAAGVVPAWPTAHRTQWLLEVLEAGRRRHALHVEALAFELRVSSMLALPPANGAK</sequence>
<dbReference type="Proteomes" id="UP001255856">
    <property type="component" value="Unassembled WGS sequence"/>
</dbReference>
<organism evidence="2 3">
    <name type="scientific">Prototheca wickerhamii</name>
    <dbReference type="NCBI Taxonomy" id="3111"/>
    <lineage>
        <taxon>Eukaryota</taxon>
        <taxon>Viridiplantae</taxon>
        <taxon>Chlorophyta</taxon>
        <taxon>core chlorophytes</taxon>
        <taxon>Trebouxiophyceae</taxon>
        <taxon>Chlorellales</taxon>
        <taxon>Chlorellaceae</taxon>
        <taxon>Prototheca</taxon>
    </lineage>
</organism>
<accession>A0AAD9MIK0</accession>
<proteinExistence type="predicted"/>
<gene>
    <name evidence="2" type="ORF">QBZ16_003382</name>
</gene>
<evidence type="ECO:0000313" key="2">
    <source>
        <dbReference type="EMBL" id="KAK2078542.1"/>
    </source>
</evidence>
<name>A0AAD9MIK0_PROWI</name>
<protein>
    <recommendedName>
        <fullName evidence="4">Rab3 GTPase-activating protein catalytic subunit</fullName>
    </recommendedName>
</protein>
<evidence type="ECO:0008006" key="4">
    <source>
        <dbReference type="Google" id="ProtNLM"/>
    </source>
</evidence>
<keyword evidence="3" id="KW-1185">Reference proteome</keyword>
<dbReference type="EMBL" id="JASFZW010000004">
    <property type="protein sequence ID" value="KAK2078542.1"/>
    <property type="molecule type" value="Genomic_DNA"/>
</dbReference>
<evidence type="ECO:0000256" key="1">
    <source>
        <dbReference type="SAM" id="MobiDB-lite"/>
    </source>
</evidence>
<reference evidence="2" key="1">
    <citation type="submission" date="2021-01" db="EMBL/GenBank/DDBJ databases">
        <authorList>
            <person name="Eckstrom K.M.E."/>
        </authorList>
    </citation>
    <scope>NUCLEOTIDE SEQUENCE</scope>
    <source>
        <strain evidence="2">UVCC 0001</strain>
    </source>
</reference>